<dbReference type="GO" id="GO:0016787">
    <property type="term" value="F:hydrolase activity"/>
    <property type="evidence" value="ECO:0007669"/>
    <property type="project" value="UniProtKB-KW"/>
</dbReference>
<evidence type="ECO:0000256" key="2">
    <source>
        <dbReference type="ARBA" id="ARBA00049360"/>
    </source>
</evidence>
<dbReference type="EMBL" id="HBHP01010796">
    <property type="protein sequence ID" value="CAD9757393.1"/>
    <property type="molecule type" value="Transcribed_RNA"/>
</dbReference>
<dbReference type="Gene3D" id="3.90.640.10">
    <property type="entry name" value="Actin, Chain A, domain 4"/>
    <property type="match status" value="1"/>
</dbReference>
<reference evidence="4" key="1">
    <citation type="submission" date="2021-01" db="EMBL/GenBank/DDBJ databases">
        <authorList>
            <person name="Corre E."/>
            <person name="Pelletier E."/>
            <person name="Niang G."/>
            <person name="Scheremetjew M."/>
            <person name="Finn R."/>
            <person name="Kale V."/>
            <person name="Holt S."/>
            <person name="Cochrane G."/>
            <person name="Meng A."/>
            <person name="Brown T."/>
            <person name="Cohen L."/>
        </authorList>
    </citation>
    <scope>NUCLEOTIDE SEQUENCE</scope>
    <source>
        <strain evidence="4">CCMP622</strain>
    </source>
</reference>
<sequence>MESIWSYTFDKQLVVDPKEKHVLRTQNPSNPTGHKDKMTDLMFDKFDVPAVYVAQDAVLALYAFGRSTGVVIDSGMNMSRVVPVYEGYHLPHAVNYLNLGGKDVTDHMVEMYTASGTFTKNMYSDKNELLKIMNRVKEACSYVSLYFDEDMKKNETKNFVLPDGKSINLKRTFLSSEILFKPSFVGCEQHSLSELIQASIAKCDSDVMKNLYSNILLAGGNTLLPGFGERIQSEVKSLAGEDYGESVKVHAPSERHHSVWVGGSMMSTLSSHKHLWITKAEYEECGPSIIRRKTL</sequence>
<keyword evidence="1" id="KW-0378">Hydrolase</keyword>
<protein>
    <recommendedName>
        <fullName evidence="5">Actin</fullName>
    </recommendedName>
</protein>
<dbReference type="InterPro" id="IPR004000">
    <property type="entry name" value="Actin"/>
</dbReference>
<accession>A0A7S2TMT5</accession>
<dbReference type="PANTHER" id="PTHR11937">
    <property type="entry name" value="ACTIN"/>
    <property type="match status" value="1"/>
</dbReference>
<comment type="catalytic activity">
    <reaction evidence="2">
        <text>ATP + H2O = ADP + phosphate + H(+)</text>
        <dbReference type="Rhea" id="RHEA:13065"/>
        <dbReference type="ChEBI" id="CHEBI:15377"/>
        <dbReference type="ChEBI" id="CHEBI:15378"/>
        <dbReference type="ChEBI" id="CHEBI:30616"/>
        <dbReference type="ChEBI" id="CHEBI:43474"/>
        <dbReference type="ChEBI" id="CHEBI:456216"/>
    </reaction>
</comment>
<dbReference type="SUPFAM" id="SSF53067">
    <property type="entry name" value="Actin-like ATPase domain"/>
    <property type="match status" value="2"/>
</dbReference>
<proteinExistence type="inferred from homology"/>
<evidence type="ECO:0000313" key="4">
    <source>
        <dbReference type="EMBL" id="CAD9757393.1"/>
    </source>
</evidence>
<dbReference type="Gene3D" id="3.30.420.40">
    <property type="match status" value="2"/>
</dbReference>
<dbReference type="SMART" id="SM00268">
    <property type="entry name" value="ACTIN"/>
    <property type="match status" value="1"/>
</dbReference>
<evidence type="ECO:0000256" key="1">
    <source>
        <dbReference type="ARBA" id="ARBA00022801"/>
    </source>
</evidence>
<evidence type="ECO:0008006" key="5">
    <source>
        <dbReference type="Google" id="ProtNLM"/>
    </source>
</evidence>
<dbReference type="InterPro" id="IPR043129">
    <property type="entry name" value="ATPase_NBD"/>
</dbReference>
<gene>
    <name evidence="4" type="ORF">LSP00402_LOCUS6670</name>
</gene>
<evidence type="ECO:0000256" key="3">
    <source>
        <dbReference type="RuleBase" id="RU000487"/>
    </source>
</evidence>
<dbReference type="Pfam" id="PF00022">
    <property type="entry name" value="Actin"/>
    <property type="match status" value="1"/>
</dbReference>
<dbReference type="PROSITE" id="PS00432">
    <property type="entry name" value="ACTINS_2"/>
    <property type="match status" value="1"/>
</dbReference>
<organism evidence="4">
    <name type="scientific">Lotharella oceanica</name>
    <dbReference type="NCBI Taxonomy" id="641309"/>
    <lineage>
        <taxon>Eukaryota</taxon>
        <taxon>Sar</taxon>
        <taxon>Rhizaria</taxon>
        <taxon>Cercozoa</taxon>
        <taxon>Chlorarachniophyceae</taxon>
        <taxon>Lotharella</taxon>
    </lineage>
</organism>
<dbReference type="PRINTS" id="PR00190">
    <property type="entry name" value="ACTIN"/>
</dbReference>
<comment type="similarity">
    <text evidence="3">Belongs to the actin family.</text>
</comment>
<dbReference type="InterPro" id="IPR004001">
    <property type="entry name" value="Actin_CS"/>
</dbReference>
<dbReference type="AlphaFoldDB" id="A0A7S2TMT5"/>
<name>A0A7S2TMT5_9EUKA</name>